<dbReference type="EMBL" id="VTPC01089559">
    <property type="protein sequence ID" value="KAF2885814.1"/>
    <property type="molecule type" value="Genomic_DNA"/>
</dbReference>
<dbReference type="AlphaFoldDB" id="A0A8K0CGI3"/>
<dbReference type="OrthoDB" id="6133475at2759"/>
<dbReference type="Pfam" id="PF00059">
    <property type="entry name" value="Lectin_C"/>
    <property type="match status" value="1"/>
</dbReference>
<dbReference type="InterPro" id="IPR016187">
    <property type="entry name" value="CTDL_fold"/>
</dbReference>
<proteinExistence type="predicted"/>
<evidence type="ECO:0000256" key="2">
    <source>
        <dbReference type="SAM" id="SignalP"/>
    </source>
</evidence>
<gene>
    <name evidence="4" type="ORF">ILUMI_20356</name>
</gene>
<organism evidence="4 5">
    <name type="scientific">Ignelater luminosus</name>
    <name type="common">Cucubano</name>
    <name type="synonym">Pyrophorus luminosus</name>
    <dbReference type="NCBI Taxonomy" id="2038154"/>
    <lineage>
        <taxon>Eukaryota</taxon>
        <taxon>Metazoa</taxon>
        <taxon>Ecdysozoa</taxon>
        <taxon>Arthropoda</taxon>
        <taxon>Hexapoda</taxon>
        <taxon>Insecta</taxon>
        <taxon>Pterygota</taxon>
        <taxon>Neoptera</taxon>
        <taxon>Endopterygota</taxon>
        <taxon>Coleoptera</taxon>
        <taxon>Polyphaga</taxon>
        <taxon>Elateriformia</taxon>
        <taxon>Elateroidea</taxon>
        <taxon>Elateridae</taxon>
        <taxon>Agrypninae</taxon>
        <taxon>Pyrophorini</taxon>
        <taxon>Ignelater</taxon>
    </lineage>
</organism>
<dbReference type="Gene3D" id="3.10.100.10">
    <property type="entry name" value="Mannose-Binding Protein A, subunit A"/>
    <property type="match status" value="1"/>
</dbReference>
<keyword evidence="5" id="KW-1185">Reference proteome</keyword>
<dbReference type="InterPro" id="IPR001304">
    <property type="entry name" value="C-type_lectin-like"/>
</dbReference>
<dbReference type="Proteomes" id="UP000801492">
    <property type="component" value="Unassembled WGS sequence"/>
</dbReference>
<dbReference type="PROSITE" id="PS50041">
    <property type="entry name" value="C_TYPE_LECTIN_2"/>
    <property type="match status" value="1"/>
</dbReference>
<evidence type="ECO:0000259" key="3">
    <source>
        <dbReference type="PROSITE" id="PS50041"/>
    </source>
</evidence>
<evidence type="ECO:0000313" key="4">
    <source>
        <dbReference type="EMBL" id="KAF2885814.1"/>
    </source>
</evidence>
<feature type="domain" description="C-type lectin" evidence="3">
    <location>
        <begin position="46"/>
        <end position="167"/>
    </location>
</feature>
<evidence type="ECO:0000313" key="5">
    <source>
        <dbReference type="Proteomes" id="UP000801492"/>
    </source>
</evidence>
<feature type="chain" id="PRO_5035427916" description="C-type lectin domain-containing protein" evidence="2">
    <location>
        <begin position="24"/>
        <end position="325"/>
    </location>
</feature>
<comment type="caution">
    <text evidence="4">The sequence shown here is derived from an EMBL/GenBank/DDBJ whole genome shotgun (WGS) entry which is preliminary data.</text>
</comment>
<reference evidence="4" key="1">
    <citation type="submission" date="2019-08" db="EMBL/GenBank/DDBJ databases">
        <title>The genome of the North American firefly Photinus pyralis.</title>
        <authorList>
            <consortium name="Photinus pyralis genome working group"/>
            <person name="Fallon T.R."/>
            <person name="Sander Lower S.E."/>
            <person name="Weng J.-K."/>
        </authorList>
    </citation>
    <scope>NUCLEOTIDE SEQUENCE</scope>
    <source>
        <strain evidence="4">TRF0915ILg1</strain>
        <tissue evidence="4">Whole body</tissue>
    </source>
</reference>
<feature type="signal peptide" evidence="2">
    <location>
        <begin position="1"/>
        <end position="23"/>
    </location>
</feature>
<dbReference type="PANTHER" id="PTHR45710:SF26">
    <property type="entry name" value="RH26557P"/>
    <property type="match status" value="1"/>
</dbReference>
<feature type="compositionally biased region" description="Basic residues" evidence="1">
    <location>
        <begin position="247"/>
        <end position="258"/>
    </location>
</feature>
<protein>
    <recommendedName>
        <fullName evidence="3">C-type lectin domain-containing protein</fullName>
    </recommendedName>
</protein>
<evidence type="ECO:0000256" key="1">
    <source>
        <dbReference type="SAM" id="MobiDB-lite"/>
    </source>
</evidence>
<dbReference type="PANTHER" id="PTHR45710">
    <property type="entry name" value="C-TYPE LECTIN DOMAIN-CONTAINING PROTEIN 180"/>
    <property type="match status" value="1"/>
</dbReference>
<dbReference type="InterPro" id="IPR050828">
    <property type="entry name" value="C-type_lectin/matrix_domain"/>
</dbReference>
<dbReference type="SUPFAM" id="SSF56436">
    <property type="entry name" value="C-type lectin-like"/>
    <property type="match status" value="1"/>
</dbReference>
<feature type="region of interest" description="Disordered" evidence="1">
    <location>
        <begin position="239"/>
        <end position="295"/>
    </location>
</feature>
<dbReference type="SMART" id="SM00034">
    <property type="entry name" value="CLECT"/>
    <property type="match status" value="1"/>
</dbReference>
<name>A0A8K0CGI3_IGNLU</name>
<dbReference type="InterPro" id="IPR016186">
    <property type="entry name" value="C-type_lectin-like/link_sf"/>
</dbReference>
<sequence length="325" mass="38174">MDLKAILTQGVWLIVLFLCGISAQMVSQAGDKCSRHYVCPPQYLRLSQNCYYFSKNRTTWQQAFFTCHELHGKLTIIRNAHQDKMLQNFLNKVSLVSMERWIGGMYDWEQMAWKWMASGKEIQYKGFADEIPDSKESLKWHCIVLDPEEGYKWSTRSCLEEKHFICQTKLRKVNKKGKKKLQRQFNADKYNKLNEVPVPDIPEYNRTVASLKEHRPQVAYYVDSNSIPDNNAFANRTNSTVEISKDRQKKRRNGKNRKKCDPVIIANGTQYNTPQLKYGKRRRRNKSKETKEDASMENIQTKIYYSGIPKSPLHPRVITEELSFR</sequence>
<accession>A0A8K0CGI3</accession>
<dbReference type="CDD" id="cd00037">
    <property type="entry name" value="CLECT"/>
    <property type="match status" value="1"/>
</dbReference>
<keyword evidence="2" id="KW-0732">Signal</keyword>